<accession>A0A1T4PCY3</accession>
<reference evidence="2" key="1">
    <citation type="submission" date="2017-02" db="EMBL/GenBank/DDBJ databases">
        <authorList>
            <person name="Varghese N."/>
            <person name="Submissions S."/>
        </authorList>
    </citation>
    <scope>NUCLEOTIDE SEQUENCE [LARGE SCALE GENOMIC DNA]</scope>
    <source>
        <strain evidence="2">DSM 15739</strain>
    </source>
</reference>
<dbReference type="EMBL" id="FUWO01000035">
    <property type="protein sequence ID" value="SJZ89056.1"/>
    <property type="molecule type" value="Genomic_DNA"/>
</dbReference>
<dbReference type="AlphaFoldDB" id="A0A1T4PCY3"/>
<protein>
    <submittedName>
        <fullName evidence="1">Uncharacterized protein</fullName>
    </submittedName>
</protein>
<dbReference type="Proteomes" id="UP000189941">
    <property type="component" value="Unassembled WGS sequence"/>
</dbReference>
<evidence type="ECO:0000313" key="1">
    <source>
        <dbReference type="EMBL" id="SJZ89056.1"/>
    </source>
</evidence>
<name>A0A1T4PCY3_9LACT</name>
<gene>
    <name evidence="1" type="ORF">SAMN02746011_02013</name>
</gene>
<keyword evidence="2" id="KW-1185">Reference proteome</keyword>
<evidence type="ECO:0000313" key="2">
    <source>
        <dbReference type="Proteomes" id="UP000189941"/>
    </source>
</evidence>
<proteinExistence type="predicted"/>
<organism evidence="1 2">
    <name type="scientific">Globicatella sulfidifaciens DSM 15739</name>
    <dbReference type="NCBI Taxonomy" id="1121925"/>
    <lineage>
        <taxon>Bacteria</taxon>
        <taxon>Bacillati</taxon>
        <taxon>Bacillota</taxon>
        <taxon>Bacilli</taxon>
        <taxon>Lactobacillales</taxon>
        <taxon>Aerococcaceae</taxon>
        <taxon>Globicatella</taxon>
    </lineage>
</organism>
<sequence>MPHLRFRRSQSVELSEQDWIFLVNTHQPNAGSHIGRVCLCCVGNGSINDYQNFEEAFDQETYDSLVELLFDFTYTDVEFKHI</sequence>